<keyword evidence="2" id="KW-1185">Reference proteome</keyword>
<gene>
    <name evidence="1" type="primary">folI</name>
    <name evidence="1" type="ORF">NCTC10295_00602</name>
</gene>
<sequence>MPAPAFHTALRPSRTMKSAALALHLAAAAICLVYFYGWMMWAGLAGLAFSLIHAWRVIHLQYPNAIRKIVINPQQRAAVFIGQPPAAFEAVLLGSTVISRHALFLHWDTGSRKIRQAVLPDMTDRDSYRRLRVWARWCQGKDNETPKPSEKDPVV</sequence>
<dbReference type="RefSeq" id="WP_066076976.1">
    <property type="nucleotide sequence ID" value="NZ_CP181246.1"/>
</dbReference>
<dbReference type="AlphaFoldDB" id="A0A378UEK9"/>
<reference evidence="1 2" key="1">
    <citation type="submission" date="2018-06" db="EMBL/GenBank/DDBJ databases">
        <authorList>
            <consortium name="Pathogen Informatics"/>
            <person name="Doyle S."/>
        </authorList>
    </citation>
    <scope>NUCLEOTIDE SEQUENCE [LARGE SCALE GENOMIC DNA]</scope>
    <source>
        <strain evidence="1 2">NCTC10295</strain>
    </source>
</reference>
<dbReference type="EMBL" id="UGQS01000001">
    <property type="protein sequence ID" value="STZ75848.1"/>
    <property type="molecule type" value="Genomic_DNA"/>
</dbReference>
<proteinExistence type="predicted"/>
<dbReference type="Pfam" id="PF07254">
    <property type="entry name" value="Cpta_toxin"/>
    <property type="match status" value="1"/>
</dbReference>
<protein>
    <submittedName>
        <fullName evidence="1">Transcriptional regulator</fullName>
    </submittedName>
</protein>
<organism evidence="1 2">
    <name type="scientific">Bergeriella denitrificans</name>
    <name type="common">Neisseria denitrificans</name>
    <dbReference type="NCBI Taxonomy" id="494"/>
    <lineage>
        <taxon>Bacteria</taxon>
        <taxon>Pseudomonadati</taxon>
        <taxon>Pseudomonadota</taxon>
        <taxon>Betaproteobacteria</taxon>
        <taxon>Neisseriales</taxon>
        <taxon>Neisseriaceae</taxon>
        <taxon>Bergeriella</taxon>
    </lineage>
</organism>
<evidence type="ECO:0000313" key="2">
    <source>
        <dbReference type="Proteomes" id="UP000254651"/>
    </source>
</evidence>
<accession>A0A378UEK9</accession>
<evidence type="ECO:0000313" key="1">
    <source>
        <dbReference type="EMBL" id="STZ75848.1"/>
    </source>
</evidence>
<dbReference type="Proteomes" id="UP000254651">
    <property type="component" value="Unassembled WGS sequence"/>
</dbReference>
<name>A0A378UEK9_BERDE</name>
<dbReference type="InterPro" id="IPR009883">
    <property type="entry name" value="YgfX"/>
</dbReference>